<dbReference type="AlphaFoldDB" id="A0A8T0TQX6"/>
<evidence type="ECO:0000259" key="2">
    <source>
        <dbReference type="Pfam" id="PF03732"/>
    </source>
</evidence>
<gene>
    <name evidence="3" type="ORF">PVAP13_4KG164705</name>
</gene>
<reference evidence="3" key="1">
    <citation type="submission" date="2020-05" db="EMBL/GenBank/DDBJ databases">
        <title>WGS assembly of Panicum virgatum.</title>
        <authorList>
            <person name="Lovell J.T."/>
            <person name="Jenkins J."/>
            <person name="Shu S."/>
            <person name="Juenger T.E."/>
            <person name="Schmutz J."/>
        </authorList>
    </citation>
    <scope>NUCLEOTIDE SEQUENCE</scope>
    <source>
        <strain evidence="3">AP13</strain>
    </source>
</reference>
<comment type="caution">
    <text evidence="3">The sequence shown here is derived from an EMBL/GenBank/DDBJ whole genome shotgun (WGS) entry which is preliminary data.</text>
</comment>
<dbReference type="InterPro" id="IPR005162">
    <property type="entry name" value="Retrotrans_gag_dom"/>
</dbReference>
<evidence type="ECO:0000256" key="1">
    <source>
        <dbReference type="SAM" id="MobiDB-lite"/>
    </source>
</evidence>
<name>A0A8T0TQX6_PANVG</name>
<dbReference type="PANTHER" id="PTHR34482:SF49">
    <property type="entry name" value="RETROTRANSPOSON GAG DOMAIN-CONTAINING PROTEIN"/>
    <property type="match status" value="1"/>
</dbReference>
<dbReference type="Proteomes" id="UP000823388">
    <property type="component" value="Chromosome 4K"/>
</dbReference>
<protein>
    <recommendedName>
        <fullName evidence="2">Retrotransposon gag domain-containing protein</fullName>
    </recommendedName>
</protein>
<keyword evidence="4" id="KW-1185">Reference proteome</keyword>
<dbReference type="EMBL" id="CM029043">
    <property type="protein sequence ID" value="KAG2611423.1"/>
    <property type="molecule type" value="Genomic_DNA"/>
</dbReference>
<proteinExistence type="predicted"/>
<feature type="compositionally biased region" description="Basic and acidic residues" evidence="1">
    <location>
        <begin position="214"/>
        <end position="229"/>
    </location>
</feature>
<organism evidence="3 4">
    <name type="scientific">Panicum virgatum</name>
    <name type="common">Blackwell switchgrass</name>
    <dbReference type="NCBI Taxonomy" id="38727"/>
    <lineage>
        <taxon>Eukaryota</taxon>
        <taxon>Viridiplantae</taxon>
        <taxon>Streptophyta</taxon>
        <taxon>Embryophyta</taxon>
        <taxon>Tracheophyta</taxon>
        <taxon>Spermatophyta</taxon>
        <taxon>Magnoliopsida</taxon>
        <taxon>Liliopsida</taxon>
        <taxon>Poales</taxon>
        <taxon>Poaceae</taxon>
        <taxon>PACMAD clade</taxon>
        <taxon>Panicoideae</taxon>
        <taxon>Panicodae</taxon>
        <taxon>Paniceae</taxon>
        <taxon>Panicinae</taxon>
        <taxon>Panicum</taxon>
        <taxon>Panicum sect. Hiantes</taxon>
    </lineage>
</organism>
<dbReference type="PANTHER" id="PTHR34482">
    <property type="entry name" value="DNA DAMAGE-INDUCIBLE PROTEIN 1-LIKE"/>
    <property type="match status" value="1"/>
</dbReference>
<sequence length="343" mass="38405">MAAMLAEMQAMHAELNALRQAPELGPVANGAVPIAPGGGEPVIAPQRPLELRDWCGMSLEKFAGTSAPIEAADWLSAVIDKMESFQVPTSDWVRYAHQLLKGEALVWWRNVQMSQFVSQFERRFYPIAFVDKTKTQLERCHQGKRTVVEYEMEFNQIVRFVPHVAHDEYEKARIFRQGLKASIRQVLGAFVLEDFRSTVERALGVEVRDDYTEELRGGDHSQGQKDQKGHSGGLIQKKDKHRGSRDGSTQYRAVVRPGLGLVCFRCGDAHRRADCRWTGQCSRCSKDHKVVVCRKNLNSKIIWEPVASSSPGQCGSAHMMAGVSLGQQHSTPTQQFLPASFVQ</sequence>
<feature type="domain" description="Retrotransposon gag" evidence="2">
    <location>
        <begin position="95"/>
        <end position="180"/>
    </location>
</feature>
<dbReference type="Pfam" id="PF03732">
    <property type="entry name" value="Retrotrans_gag"/>
    <property type="match status" value="1"/>
</dbReference>
<feature type="region of interest" description="Disordered" evidence="1">
    <location>
        <begin position="214"/>
        <end position="250"/>
    </location>
</feature>
<accession>A0A8T0TQX6</accession>
<evidence type="ECO:0000313" key="4">
    <source>
        <dbReference type="Proteomes" id="UP000823388"/>
    </source>
</evidence>
<evidence type="ECO:0000313" key="3">
    <source>
        <dbReference type="EMBL" id="KAG2611423.1"/>
    </source>
</evidence>